<sequence>MGSTESKRESRMEGYRVDVARRPSYTYRTQYGHNWYCSGNEYLQRINNSLSAIKVCRSDAISLENTLRWEFFDNWQEECEIKEFKGYSTLQLSSLISDISEMYGEDSIRKLNGIQFCQHLETKKFEFIFGTDLRTGNLKFGTVVMTKNGDTVNAVCCVYNLKFSVAAEVESETTKEYFLGFETSSKTRTWTKQRSIGFVTQRSLINFCRMKALDEFQRHGVVSTINVVRSITDAEQ</sequence>
<dbReference type="EMBL" id="JAIWYP010000008">
    <property type="protein sequence ID" value="KAH3789862.1"/>
    <property type="molecule type" value="Genomic_DNA"/>
</dbReference>
<evidence type="ECO:0000313" key="1">
    <source>
        <dbReference type="EMBL" id="KAH3789862.1"/>
    </source>
</evidence>
<dbReference type="AlphaFoldDB" id="A0A9D4IZ65"/>
<dbReference type="Proteomes" id="UP000828390">
    <property type="component" value="Unassembled WGS sequence"/>
</dbReference>
<comment type="caution">
    <text evidence="1">The sequence shown here is derived from an EMBL/GenBank/DDBJ whole genome shotgun (WGS) entry which is preliminary data.</text>
</comment>
<proteinExistence type="predicted"/>
<evidence type="ECO:0000313" key="2">
    <source>
        <dbReference type="Proteomes" id="UP000828390"/>
    </source>
</evidence>
<reference evidence="1" key="2">
    <citation type="submission" date="2020-11" db="EMBL/GenBank/DDBJ databases">
        <authorList>
            <person name="McCartney M.A."/>
            <person name="Auch B."/>
            <person name="Kono T."/>
            <person name="Mallez S."/>
            <person name="Becker A."/>
            <person name="Gohl D.M."/>
            <person name="Silverstein K.A.T."/>
            <person name="Koren S."/>
            <person name="Bechman K.B."/>
            <person name="Herman A."/>
            <person name="Abrahante J.E."/>
            <person name="Garbe J."/>
        </authorList>
    </citation>
    <scope>NUCLEOTIDE SEQUENCE</scope>
    <source>
        <strain evidence="1">Duluth1</strain>
        <tissue evidence="1">Whole animal</tissue>
    </source>
</reference>
<accession>A0A9D4IZ65</accession>
<dbReference type="OrthoDB" id="5954686at2759"/>
<name>A0A9D4IZ65_DREPO</name>
<keyword evidence="2" id="KW-1185">Reference proteome</keyword>
<organism evidence="1 2">
    <name type="scientific">Dreissena polymorpha</name>
    <name type="common">Zebra mussel</name>
    <name type="synonym">Mytilus polymorpha</name>
    <dbReference type="NCBI Taxonomy" id="45954"/>
    <lineage>
        <taxon>Eukaryota</taxon>
        <taxon>Metazoa</taxon>
        <taxon>Spiralia</taxon>
        <taxon>Lophotrochozoa</taxon>
        <taxon>Mollusca</taxon>
        <taxon>Bivalvia</taxon>
        <taxon>Autobranchia</taxon>
        <taxon>Heteroconchia</taxon>
        <taxon>Euheterodonta</taxon>
        <taxon>Imparidentia</taxon>
        <taxon>Neoheterodontei</taxon>
        <taxon>Myida</taxon>
        <taxon>Dreissenoidea</taxon>
        <taxon>Dreissenidae</taxon>
        <taxon>Dreissena</taxon>
    </lineage>
</organism>
<gene>
    <name evidence="1" type="ORF">DPMN_168051</name>
</gene>
<reference evidence="1" key="1">
    <citation type="journal article" date="2019" name="bioRxiv">
        <title>The Genome of the Zebra Mussel, Dreissena polymorpha: A Resource for Invasive Species Research.</title>
        <authorList>
            <person name="McCartney M.A."/>
            <person name="Auch B."/>
            <person name="Kono T."/>
            <person name="Mallez S."/>
            <person name="Zhang Y."/>
            <person name="Obille A."/>
            <person name="Becker A."/>
            <person name="Abrahante J.E."/>
            <person name="Garbe J."/>
            <person name="Badalamenti J.P."/>
            <person name="Herman A."/>
            <person name="Mangelson H."/>
            <person name="Liachko I."/>
            <person name="Sullivan S."/>
            <person name="Sone E.D."/>
            <person name="Koren S."/>
            <person name="Silverstein K.A.T."/>
            <person name="Beckman K.B."/>
            <person name="Gohl D.M."/>
        </authorList>
    </citation>
    <scope>NUCLEOTIDE SEQUENCE</scope>
    <source>
        <strain evidence="1">Duluth1</strain>
        <tissue evidence="1">Whole animal</tissue>
    </source>
</reference>
<protein>
    <submittedName>
        <fullName evidence="1">Uncharacterized protein</fullName>
    </submittedName>
</protein>